<feature type="compositionally biased region" description="Basic residues" evidence="1">
    <location>
        <begin position="443"/>
        <end position="452"/>
    </location>
</feature>
<feature type="region of interest" description="Disordered" evidence="1">
    <location>
        <begin position="411"/>
        <end position="452"/>
    </location>
</feature>
<protein>
    <submittedName>
        <fullName evidence="2">Uncharacterized protein</fullName>
    </submittedName>
</protein>
<dbReference type="Proteomes" id="UP000827892">
    <property type="component" value="Chromosome III"/>
</dbReference>
<organism evidence="2 3">
    <name type="scientific">Caenorhabditis briggsae</name>
    <dbReference type="NCBI Taxonomy" id="6238"/>
    <lineage>
        <taxon>Eukaryota</taxon>
        <taxon>Metazoa</taxon>
        <taxon>Ecdysozoa</taxon>
        <taxon>Nematoda</taxon>
        <taxon>Chromadorea</taxon>
        <taxon>Rhabditida</taxon>
        <taxon>Rhabditina</taxon>
        <taxon>Rhabditomorpha</taxon>
        <taxon>Rhabditoidea</taxon>
        <taxon>Rhabditidae</taxon>
        <taxon>Peloderinae</taxon>
        <taxon>Caenorhabditis</taxon>
    </lineage>
</organism>
<sequence length="847" mass="97509">MNTEFKNIIGIVVGQESYDRFFVWCKDSKRHVILQMNPEKPIKMGDWVNLKFTSSEFQKFKESQVSSYEIISEIYETEVQGNRVLVKLEQYLMSNQQELKHHFFGKIHNAHNICFPSGAYYLAIKSRDDIWIIEHLTTVIPKTKNSKTIGIVLAILGTNQYSVWYKGSKKYFDVFLKSENLEMPNIGTWLSMDLYLNPDSNIFECWSFTVIPTPIHPTFFTEKNQLCLKLEIWIPKDSVNIFHPFVGEIANTLGAVITSGRYSTIVQKTKIGAKFAWFLKERELLEMYQFSPVTQNHDDLVLALLNLAPPISHNQQTPCLVPIQPTMAPQPVARRNFQTPARPSNLQRKTQALGSQSEASISTIGRPTIRQRSLSRSTNELRSLSPPNQPQQQPVTQPDDLIALLTKLKSFPNNQNNQHPVHQEPIQPTVRRSLIRNEERGRAKSKRRSISRPKTHEITGIVVAEDAKNFFVWCRERLPGQNITIPKTPNSASLSLTSWIEFTVTSEQMSRFFLNEMPDNGIYPRFQKDQFRIVSTKFPTYLNPQDKSISIEINIWLRQSWEIQNIEHEILGTIINENFVFDKSGWYLLIIRNQFKNGENAESVWYLEECRLTTHKYSLLQAKTRVLGSQSDNSLSTIERQTQRQRSSSRPRNEGRGRSKSAPRGARQRSRSLSRPKNGAPPTPAPRSSVEEKVTKIESEAIITSILIDNGKESIFLWIFELGQTGILYLNVAAEKLNLEPGKVFKSTFVNWNGKWSSRGPVAGCKDLYATRINNSDQIEVLVSGEVLEEPNDEHCNCPWIPHPHFGDILDYHCKIKNHAGFQYTFWIRRQKLGGNYHWVVREQVNC</sequence>
<evidence type="ECO:0000313" key="2">
    <source>
        <dbReference type="EMBL" id="ULT98883.1"/>
    </source>
</evidence>
<feature type="region of interest" description="Disordered" evidence="1">
    <location>
        <begin position="631"/>
        <end position="693"/>
    </location>
</feature>
<proteinExistence type="predicted"/>
<feature type="region of interest" description="Disordered" evidence="1">
    <location>
        <begin position="338"/>
        <end position="396"/>
    </location>
</feature>
<dbReference type="EMBL" id="CP090893">
    <property type="protein sequence ID" value="ULT98883.1"/>
    <property type="molecule type" value="Genomic_DNA"/>
</dbReference>
<evidence type="ECO:0000256" key="1">
    <source>
        <dbReference type="SAM" id="MobiDB-lite"/>
    </source>
</evidence>
<evidence type="ECO:0000313" key="3">
    <source>
        <dbReference type="Proteomes" id="UP000827892"/>
    </source>
</evidence>
<gene>
    <name evidence="2" type="ORF">L3Y34_000318</name>
</gene>
<reference evidence="2 3" key="1">
    <citation type="submission" date="2022-05" db="EMBL/GenBank/DDBJ databases">
        <title>Chromosome-level reference genomes for two strains of Caenorhabditis briggsae: an improved platform for comparative genomics.</title>
        <authorList>
            <person name="Stevens L."/>
            <person name="Andersen E.C."/>
        </authorList>
    </citation>
    <scope>NUCLEOTIDE SEQUENCE [LARGE SCALE GENOMIC DNA]</scope>
    <source>
        <strain evidence="2">QX1410_ONT</strain>
        <tissue evidence="2">Whole-organism</tissue>
    </source>
</reference>
<feature type="compositionally biased region" description="Polar residues" evidence="1">
    <location>
        <begin position="338"/>
        <end position="382"/>
    </location>
</feature>
<accession>A0AAE9ILZ8</accession>
<dbReference type="InterPro" id="IPR004987">
    <property type="entry name" value="DUF272"/>
</dbReference>
<feature type="compositionally biased region" description="Basic residues" evidence="1">
    <location>
        <begin position="658"/>
        <end position="674"/>
    </location>
</feature>
<dbReference type="Pfam" id="PF03312">
    <property type="entry name" value="DUF272"/>
    <property type="match status" value="1"/>
</dbReference>
<dbReference type="AlphaFoldDB" id="A0AAE9ILZ8"/>
<name>A0AAE9ILZ8_CAEBR</name>